<dbReference type="PANTHER" id="PTHR13847:SF281">
    <property type="entry name" value="FAD DEPENDENT OXIDOREDUCTASE DOMAIN-CONTAINING PROTEIN"/>
    <property type="match status" value="1"/>
</dbReference>
<dbReference type="InterPro" id="IPR006076">
    <property type="entry name" value="FAD-dep_OxRdtase"/>
</dbReference>
<evidence type="ECO:0000313" key="4">
    <source>
        <dbReference type="Proteomes" id="UP001336250"/>
    </source>
</evidence>
<dbReference type="Gene3D" id="3.30.9.10">
    <property type="entry name" value="D-Amino Acid Oxidase, subunit A, domain 2"/>
    <property type="match status" value="1"/>
</dbReference>
<accession>A0AAW9QKJ8</accession>
<keyword evidence="1 3" id="KW-0560">Oxidoreductase</keyword>
<dbReference type="SUPFAM" id="SSF51905">
    <property type="entry name" value="FAD/NAD(P)-binding domain"/>
    <property type="match status" value="1"/>
</dbReference>
<gene>
    <name evidence="3" type="ORF">V4F39_19260</name>
</gene>
<dbReference type="Pfam" id="PF01266">
    <property type="entry name" value="DAO"/>
    <property type="match status" value="1"/>
</dbReference>
<protein>
    <submittedName>
        <fullName evidence="3">FAD-binding oxidoreductase</fullName>
        <ecNumber evidence="3">1.-.-.-</ecNumber>
    </submittedName>
</protein>
<organism evidence="3 4">
    <name type="scientific">Aquincola agrisoli</name>
    <dbReference type="NCBI Taxonomy" id="3119538"/>
    <lineage>
        <taxon>Bacteria</taxon>
        <taxon>Pseudomonadati</taxon>
        <taxon>Pseudomonadota</taxon>
        <taxon>Betaproteobacteria</taxon>
        <taxon>Burkholderiales</taxon>
        <taxon>Sphaerotilaceae</taxon>
        <taxon>Aquincola</taxon>
    </lineage>
</organism>
<evidence type="ECO:0000256" key="1">
    <source>
        <dbReference type="ARBA" id="ARBA00023002"/>
    </source>
</evidence>
<sequence>MTIDPGLTFYEATAERPACAPARGRSDTRVCILGGGLAGLSTALGLAERGLCEVTVLESHRVGHGASGRNGGFVFGGYGLGNAELCDRLGAEEARRLYRLTTDAIELIRRRIARYRIDCDLVDEGVILANWFADPSRLERPRRLMQEVYGVEWEPIPQRALRDLLKTERYHGGLLERNAFHFHPLKYVAGVARALQGLGVRVHEQSAVLRIERRAGRFVVFTECGEVHADHVVFAGGGYARGVYRPVERSVMPIATYVVATQPLGSRLQSAIACRSAVYDTRFAFDYYRPLADGRILWGGRISILDRAPQAIARLLKQDLAHVYPQLADVEIEYAWGGLMSYARHQMAQIGRDERGVWYAVGFGGHGMAPTAVAGEALADALVHATQLPRGFGRFGLPRSYGVAGRVAAQLTYTTLQWRDAFDARRLKGR</sequence>
<dbReference type="AlphaFoldDB" id="A0AAW9QKJ8"/>
<dbReference type="InterPro" id="IPR036188">
    <property type="entry name" value="FAD/NAD-bd_sf"/>
</dbReference>
<proteinExistence type="predicted"/>
<evidence type="ECO:0000259" key="2">
    <source>
        <dbReference type="Pfam" id="PF01266"/>
    </source>
</evidence>
<reference evidence="3 4" key="1">
    <citation type="submission" date="2024-02" db="EMBL/GenBank/DDBJ databases">
        <title>Genome sequence of Aquincola sp. MAHUQ-54.</title>
        <authorList>
            <person name="Huq M.A."/>
        </authorList>
    </citation>
    <scope>NUCLEOTIDE SEQUENCE [LARGE SCALE GENOMIC DNA]</scope>
    <source>
        <strain evidence="3 4">MAHUQ-54</strain>
    </source>
</reference>
<feature type="domain" description="FAD dependent oxidoreductase" evidence="2">
    <location>
        <begin position="29"/>
        <end position="380"/>
    </location>
</feature>
<evidence type="ECO:0000313" key="3">
    <source>
        <dbReference type="EMBL" id="MEF7616062.1"/>
    </source>
</evidence>
<dbReference type="EC" id="1.-.-.-" evidence="3"/>
<dbReference type="GO" id="GO:0005737">
    <property type="term" value="C:cytoplasm"/>
    <property type="evidence" value="ECO:0007669"/>
    <property type="project" value="TreeGrafter"/>
</dbReference>
<comment type="caution">
    <text evidence="3">The sequence shown here is derived from an EMBL/GenBank/DDBJ whole genome shotgun (WGS) entry which is preliminary data.</text>
</comment>
<dbReference type="RefSeq" id="WP_332291428.1">
    <property type="nucleotide sequence ID" value="NZ_JAZIBG010000036.1"/>
</dbReference>
<keyword evidence="4" id="KW-1185">Reference proteome</keyword>
<dbReference type="PANTHER" id="PTHR13847">
    <property type="entry name" value="SARCOSINE DEHYDROGENASE-RELATED"/>
    <property type="match status" value="1"/>
</dbReference>
<name>A0AAW9QKJ8_9BURK</name>
<dbReference type="Proteomes" id="UP001336250">
    <property type="component" value="Unassembled WGS sequence"/>
</dbReference>
<dbReference type="EMBL" id="JAZIBG010000036">
    <property type="protein sequence ID" value="MEF7616062.1"/>
    <property type="molecule type" value="Genomic_DNA"/>
</dbReference>
<dbReference type="Gene3D" id="3.50.50.60">
    <property type="entry name" value="FAD/NAD(P)-binding domain"/>
    <property type="match status" value="1"/>
</dbReference>
<dbReference type="GO" id="GO:0016491">
    <property type="term" value="F:oxidoreductase activity"/>
    <property type="evidence" value="ECO:0007669"/>
    <property type="project" value="UniProtKB-KW"/>
</dbReference>